<dbReference type="EMBL" id="FOJW01000002">
    <property type="protein sequence ID" value="SFA82803.1"/>
    <property type="molecule type" value="Genomic_DNA"/>
</dbReference>
<sequence length="63" mass="7657">MHERLIRTLQIIDKHLGKNEKWFQYPEQKAESFNAEIESWDKEFSLRAAKFEAVMDELEKIME</sequence>
<name>A0A1I0W410_9BACI</name>
<keyword evidence="2" id="KW-1185">Reference proteome</keyword>
<gene>
    <name evidence="1" type="ORF">SAMN04488072_102156</name>
</gene>
<proteinExistence type="predicted"/>
<organism evidence="1 2">
    <name type="scientific">Lentibacillus halodurans</name>
    <dbReference type="NCBI Taxonomy" id="237679"/>
    <lineage>
        <taxon>Bacteria</taxon>
        <taxon>Bacillati</taxon>
        <taxon>Bacillota</taxon>
        <taxon>Bacilli</taxon>
        <taxon>Bacillales</taxon>
        <taxon>Bacillaceae</taxon>
        <taxon>Lentibacillus</taxon>
    </lineage>
</organism>
<protein>
    <submittedName>
        <fullName evidence="1">Uncharacterized protein</fullName>
    </submittedName>
</protein>
<dbReference type="AlphaFoldDB" id="A0A1I0W410"/>
<accession>A0A1I0W410</accession>
<reference evidence="1 2" key="1">
    <citation type="submission" date="2016-10" db="EMBL/GenBank/DDBJ databases">
        <authorList>
            <person name="de Groot N.N."/>
        </authorList>
    </citation>
    <scope>NUCLEOTIDE SEQUENCE [LARGE SCALE GENOMIC DNA]</scope>
    <source>
        <strain evidence="1 2">CGMCC 1.3702</strain>
    </source>
</reference>
<dbReference type="Proteomes" id="UP000198642">
    <property type="component" value="Unassembled WGS sequence"/>
</dbReference>
<dbReference type="OrthoDB" id="2691729at2"/>
<evidence type="ECO:0000313" key="2">
    <source>
        <dbReference type="Proteomes" id="UP000198642"/>
    </source>
</evidence>
<evidence type="ECO:0000313" key="1">
    <source>
        <dbReference type="EMBL" id="SFA82803.1"/>
    </source>
</evidence>
<dbReference type="RefSeq" id="WP_090233669.1">
    <property type="nucleotide sequence ID" value="NZ_FOJW01000002.1"/>
</dbReference>
<dbReference type="STRING" id="237679.SAMN04488072_102156"/>